<protein>
    <recommendedName>
        <fullName evidence="3">DUF4880 domain-containing protein</fullName>
    </recommendedName>
</protein>
<keyword evidence="2" id="KW-1185">Reference proteome</keyword>
<dbReference type="RefSeq" id="WP_249480080.1">
    <property type="nucleotide sequence ID" value="NZ_CP097218.1"/>
</dbReference>
<name>A0ABY4N7Z7_9MICO</name>
<sequence length="63" mass="7063">MSVLHEPSQTPTTADVRSRYATSWYEPFGAASADARDAFDRWLSAHDSEVAAQALRDQKEAHR</sequence>
<evidence type="ECO:0000313" key="1">
    <source>
        <dbReference type="EMBL" id="UQN30678.1"/>
    </source>
</evidence>
<reference evidence="1" key="1">
    <citation type="submission" date="2022-05" db="EMBL/GenBank/DDBJ databases">
        <title>Genomic analysis of Brachybacterium sp. CBA3104.</title>
        <authorList>
            <person name="Roh S.W."/>
            <person name="Kim Y.B."/>
            <person name="Kim Y."/>
        </authorList>
    </citation>
    <scope>NUCLEOTIDE SEQUENCE</scope>
    <source>
        <strain evidence="1">CBA3104</strain>
    </source>
</reference>
<gene>
    <name evidence="1" type="ORF">M4486_05075</name>
</gene>
<evidence type="ECO:0000313" key="2">
    <source>
        <dbReference type="Proteomes" id="UP001055868"/>
    </source>
</evidence>
<organism evidence="1 2">
    <name type="scientific">Brachybacterium kimchii</name>
    <dbReference type="NCBI Taxonomy" id="2942909"/>
    <lineage>
        <taxon>Bacteria</taxon>
        <taxon>Bacillati</taxon>
        <taxon>Actinomycetota</taxon>
        <taxon>Actinomycetes</taxon>
        <taxon>Micrococcales</taxon>
        <taxon>Dermabacteraceae</taxon>
        <taxon>Brachybacterium</taxon>
    </lineage>
</organism>
<accession>A0ABY4N7Z7</accession>
<dbReference type="Proteomes" id="UP001055868">
    <property type="component" value="Chromosome"/>
</dbReference>
<evidence type="ECO:0008006" key="3">
    <source>
        <dbReference type="Google" id="ProtNLM"/>
    </source>
</evidence>
<proteinExistence type="predicted"/>
<dbReference type="EMBL" id="CP097218">
    <property type="protein sequence ID" value="UQN30678.1"/>
    <property type="molecule type" value="Genomic_DNA"/>
</dbReference>